<dbReference type="SUPFAM" id="SSF52540">
    <property type="entry name" value="P-loop containing nucleoside triphosphate hydrolases"/>
    <property type="match status" value="2"/>
</dbReference>
<evidence type="ECO:0000256" key="8">
    <source>
        <dbReference type="ARBA" id="ARBA00047781"/>
    </source>
</evidence>
<dbReference type="SUPFAM" id="SSF52317">
    <property type="entry name" value="Class I glutamine amidotransferase-like"/>
    <property type="match status" value="2"/>
</dbReference>
<comment type="pathway">
    <text evidence="1 9">Pyrimidine metabolism; CTP biosynthesis via de novo pathway; CTP from UDP: step 2/2.</text>
</comment>
<comment type="catalytic activity">
    <reaction evidence="8 9">
        <text>UTP + L-glutamine + ATP + H2O = CTP + L-glutamate + ADP + phosphate + 2 H(+)</text>
        <dbReference type="Rhea" id="RHEA:26426"/>
        <dbReference type="ChEBI" id="CHEBI:15377"/>
        <dbReference type="ChEBI" id="CHEBI:15378"/>
        <dbReference type="ChEBI" id="CHEBI:29985"/>
        <dbReference type="ChEBI" id="CHEBI:30616"/>
        <dbReference type="ChEBI" id="CHEBI:37563"/>
        <dbReference type="ChEBI" id="CHEBI:43474"/>
        <dbReference type="ChEBI" id="CHEBI:46398"/>
        <dbReference type="ChEBI" id="CHEBI:58359"/>
        <dbReference type="ChEBI" id="CHEBI:456216"/>
        <dbReference type="EC" id="6.3.4.2"/>
    </reaction>
</comment>
<feature type="compositionally biased region" description="Polar residues" evidence="10">
    <location>
        <begin position="685"/>
        <end position="710"/>
    </location>
</feature>
<evidence type="ECO:0000256" key="4">
    <source>
        <dbReference type="ARBA" id="ARBA00022741"/>
    </source>
</evidence>
<feature type="domain" description="Glutamine amidotransferase" evidence="11">
    <location>
        <begin position="409"/>
        <end position="521"/>
    </location>
</feature>
<evidence type="ECO:0000256" key="7">
    <source>
        <dbReference type="ARBA" id="ARBA00022975"/>
    </source>
</evidence>
<feature type="region of interest" description="Disordered" evidence="10">
    <location>
        <begin position="629"/>
        <end position="650"/>
    </location>
</feature>
<dbReference type="GeneID" id="19879587"/>
<dbReference type="InterPro" id="IPR004468">
    <property type="entry name" value="CTP_synthase"/>
</dbReference>
<feature type="region of interest" description="Disordered" evidence="10">
    <location>
        <begin position="685"/>
        <end position="712"/>
    </location>
</feature>
<dbReference type="RefSeq" id="XP_008074729.1">
    <property type="nucleotide sequence ID" value="XM_008076538.1"/>
</dbReference>
<dbReference type="GO" id="GO:0044210">
    <property type="term" value="P:'de novo' CTP biosynthetic process"/>
    <property type="evidence" value="ECO:0007669"/>
    <property type="project" value="UniProtKB-UniRule"/>
</dbReference>
<comment type="similarity">
    <text evidence="2 9">Belongs to the CTP synthase family.</text>
</comment>
<evidence type="ECO:0000259" key="12">
    <source>
        <dbReference type="Pfam" id="PF06418"/>
    </source>
</evidence>
<keyword evidence="7 9" id="KW-0665">Pyrimidine biosynthesis</keyword>
<dbReference type="InterPro" id="IPR017456">
    <property type="entry name" value="CTP_synthase_N"/>
</dbReference>
<dbReference type="Gene3D" id="3.40.50.300">
    <property type="entry name" value="P-loop containing nucleotide triphosphate hydrolases"/>
    <property type="match status" value="2"/>
</dbReference>
<organism evidence="13 14">
    <name type="scientific">Vavraia culicis (isolate floridensis)</name>
    <name type="common">Microsporidian parasite</name>
    <dbReference type="NCBI Taxonomy" id="948595"/>
    <lineage>
        <taxon>Eukaryota</taxon>
        <taxon>Fungi</taxon>
        <taxon>Fungi incertae sedis</taxon>
        <taxon>Microsporidia</taxon>
        <taxon>Pleistophoridae</taxon>
        <taxon>Vavraia</taxon>
    </lineage>
</organism>
<dbReference type="Proteomes" id="UP000011081">
    <property type="component" value="Unassembled WGS sequence"/>
</dbReference>
<feature type="domain" description="Glutamine amidotransferase" evidence="11">
    <location>
        <begin position="710"/>
        <end position="786"/>
    </location>
</feature>
<dbReference type="FunCoup" id="L2GU39">
    <property type="interactions" value="99"/>
</dbReference>
<comment type="function">
    <text evidence="9">Catalyzes the ATP-dependent amination of UTP to CTP with either L-glutamine or ammonia as the source of nitrogen.</text>
</comment>
<dbReference type="Gene3D" id="3.40.50.880">
    <property type="match status" value="2"/>
</dbReference>
<keyword evidence="14" id="KW-1185">Reference proteome</keyword>
<dbReference type="Pfam" id="PF06418">
    <property type="entry name" value="CTP_synth_N"/>
    <property type="match status" value="2"/>
</dbReference>
<evidence type="ECO:0000256" key="2">
    <source>
        <dbReference type="ARBA" id="ARBA00007533"/>
    </source>
</evidence>
<dbReference type="VEuPathDB" id="MicrosporidiaDB:VCUG_01713"/>
<evidence type="ECO:0000259" key="11">
    <source>
        <dbReference type="Pfam" id="PF00117"/>
    </source>
</evidence>
<protein>
    <recommendedName>
        <fullName evidence="9">CTP synthase</fullName>
        <ecNumber evidence="9">6.3.4.2</ecNumber>
    </recommendedName>
    <alternativeName>
        <fullName evidence="9">UTP--ammonia ligase</fullName>
    </alternativeName>
</protein>
<dbReference type="EMBL" id="GL877432">
    <property type="protein sequence ID" value="ELA46813.1"/>
    <property type="molecule type" value="Genomic_DNA"/>
</dbReference>
<evidence type="ECO:0000256" key="5">
    <source>
        <dbReference type="ARBA" id="ARBA00022840"/>
    </source>
</evidence>
<dbReference type="HOGENOM" id="CLU_011675_4_1_1"/>
<keyword evidence="4 9" id="KW-0547">Nucleotide-binding</keyword>
<dbReference type="CDD" id="cd01746">
    <property type="entry name" value="GATase1_CTP_Synthase"/>
    <property type="match status" value="1"/>
</dbReference>
<dbReference type="GO" id="GO:0019856">
    <property type="term" value="P:pyrimidine nucleobase biosynthetic process"/>
    <property type="evidence" value="ECO:0007669"/>
    <property type="project" value="TreeGrafter"/>
</dbReference>
<evidence type="ECO:0000256" key="10">
    <source>
        <dbReference type="SAM" id="MobiDB-lite"/>
    </source>
</evidence>
<evidence type="ECO:0000313" key="13">
    <source>
        <dbReference type="EMBL" id="ELA46813.1"/>
    </source>
</evidence>
<keyword evidence="6 9" id="KW-0315">Glutamine amidotransferase</keyword>
<feature type="domain" description="CTP synthase N-terminal" evidence="12">
    <location>
        <begin position="2"/>
        <end position="129"/>
    </location>
</feature>
<dbReference type="AlphaFoldDB" id="L2GU39"/>
<evidence type="ECO:0000256" key="9">
    <source>
        <dbReference type="RuleBase" id="RU810713"/>
    </source>
</evidence>
<evidence type="ECO:0000313" key="14">
    <source>
        <dbReference type="Proteomes" id="UP000011081"/>
    </source>
</evidence>
<dbReference type="PANTHER" id="PTHR11550:SF0">
    <property type="entry name" value="CTP SYNTHASE-RELATED"/>
    <property type="match status" value="1"/>
</dbReference>
<dbReference type="GO" id="GO:0005524">
    <property type="term" value="F:ATP binding"/>
    <property type="evidence" value="ECO:0007669"/>
    <property type="project" value="UniProtKB-KW"/>
</dbReference>
<gene>
    <name evidence="13" type="ORF">VCUG_01713</name>
</gene>
<dbReference type="PANTHER" id="PTHR11550">
    <property type="entry name" value="CTP SYNTHASE"/>
    <property type="match status" value="1"/>
</dbReference>
<reference evidence="14" key="1">
    <citation type="submission" date="2011-03" db="EMBL/GenBank/DDBJ databases">
        <title>The genome sequence of Vavraia culicis strain floridensis.</title>
        <authorList>
            <consortium name="The Broad Institute Genome Sequencing Platform"/>
            <person name="Cuomo C."/>
            <person name="Becnel J."/>
            <person name="Sanscrainte N."/>
            <person name="Young S.K."/>
            <person name="Zeng Q."/>
            <person name="Gargeya S."/>
            <person name="Fitzgerald M."/>
            <person name="Haas B."/>
            <person name="Abouelleil A."/>
            <person name="Alvarado L."/>
            <person name="Arachchi H.M."/>
            <person name="Berlin A."/>
            <person name="Chapman S.B."/>
            <person name="Gearin G."/>
            <person name="Goldberg J."/>
            <person name="Griggs A."/>
            <person name="Gujja S."/>
            <person name="Hansen M."/>
            <person name="Heiman D."/>
            <person name="Howarth C."/>
            <person name="Larimer J."/>
            <person name="Lui A."/>
            <person name="MacDonald P.J.P."/>
            <person name="McCowen C."/>
            <person name="Montmayeur A."/>
            <person name="Murphy C."/>
            <person name="Neiman D."/>
            <person name="Pearson M."/>
            <person name="Priest M."/>
            <person name="Roberts A."/>
            <person name="Saif S."/>
            <person name="Shea T."/>
            <person name="Sisk P."/>
            <person name="Stolte C."/>
            <person name="Sykes S."/>
            <person name="Wortman J."/>
            <person name="Nusbaum C."/>
            <person name="Birren B."/>
        </authorList>
    </citation>
    <scope>NUCLEOTIDE SEQUENCE [LARGE SCALE GENOMIC DNA]</scope>
    <source>
        <strain evidence="14">floridensis</strain>
    </source>
</reference>
<evidence type="ECO:0000256" key="3">
    <source>
        <dbReference type="ARBA" id="ARBA00022598"/>
    </source>
</evidence>
<dbReference type="InParanoid" id="L2GU39"/>
<dbReference type="Pfam" id="PF00117">
    <property type="entry name" value="GATase"/>
    <property type="match status" value="2"/>
</dbReference>
<dbReference type="STRING" id="948595.L2GU39"/>
<keyword evidence="5 9" id="KW-0067">ATP-binding</keyword>
<dbReference type="GO" id="GO:0003883">
    <property type="term" value="F:CTP synthase activity"/>
    <property type="evidence" value="ECO:0007669"/>
    <property type="project" value="UniProtKB-UniRule"/>
</dbReference>
<dbReference type="InterPro" id="IPR033828">
    <property type="entry name" value="GATase1_CTP_Synthase"/>
</dbReference>
<dbReference type="UniPathway" id="UPA00159">
    <property type="reaction ID" value="UER00277"/>
</dbReference>
<sequence>MKYVVVAGGTLSGIGKGITLSSIGLILKSAGMRVIPVKIDPYLNKSCGTISPIDHGEVFVLEDGCEADMDLGFYERVMDVLCGEMSCITGGKVYRRMIAKESAGAYFGETMEVIPHVNAVVEEMINDCVRVGYDGGECMVRSALERNERMDDEGRAKKMRVNSAVMKGTVPECDTDNNARADCDTDSSLDNDRKVNVDGSIFTTDQQCVLHKEISDKNFNKQISGSINDAKHKKKAYKSINTDNVVVLIEVGGVIDDTESSIFSSTLSHIKRKCAEEDFLVVSVDYMPSFSNNEQKTKLVQRSVQKFISRDLKPGIIVCRGPHAFFKGTRSKIVRKTGVNDVFSSKDTSLVYEIPFDLQAQGMREALLSLLKIRDKNVFKTEEKLSWVYNDRKRPLTVAMVIKYNGNDDSYVSVIETLKVCALMMNIDVHIKMIDSEMIEVEGSTAPDGDITAVLNKIFCGCDCMLVPGGFGTRGTEGKILAINYARTNKIPFLGICLGFQLCVIEFCRNVLGLCDATSEEFDTTSLCKVVMVMEDHRIEKIVSGKMRLGSRRSYLVDSMVKDAYGANYKRTYLYCDGQECCNYSGGRCSDEYVNTGSASSSECTAACDGPADGCCESVRCTESDVCEESGRCRPDECNSNGCRSSESDRSSAYDRSVRETVGCARPASKCPAFAQRHDSESTAINCSSQSSTVQPNNKSNDYSGNNSCDSSHHVVERHRHRYEVNPLYVDMIERKGLRFVGKSKDGLKMDIFELNNHPFFVGVQYHPEMTLNLDDGHPLFRYFLEKALQNKNN</sequence>
<dbReference type="OrthoDB" id="1739076at2759"/>
<name>L2GU39_VAVCU</name>
<dbReference type="InterPro" id="IPR017926">
    <property type="entry name" value="GATASE"/>
</dbReference>
<dbReference type="OMA" id="HAAMYCH"/>
<proteinExistence type="inferred from homology"/>
<keyword evidence="3 9" id="KW-0436">Ligase</keyword>
<dbReference type="GO" id="GO:0042802">
    <property type="term" value="F:identical protein binding"/>
    <property type="evidence" value="ECO:0007669"/>
    <property type="project" value="TreeGrafter"/>
</dbReference>
<evidence type="ECO:0000256" key="1">
    <source>
        <dbReference type="ARBA" id="ARBA00005171"/>
    </source>
</evidence>
<dbReference type="InterPro" id="IPR029062">
    <property type="entry name" value="Class_I_gatase-like"/>
</dbReference>
<dbReference type="InterPro" id="IPR027417">
    <property type="entry name" value="P-loop_NTPase"/>
</dbReference>
<feature type="domain" description="CTP synthase N-terminal" evidence="12">
    <location>
        <begin position="235"/>
        <end position="373"/>
    </location>
</feature>
<evidence type="ECO:0000256" key="6">
    <source>
        <dbReference type="ARBA" id="ARBA00022962"/>
    </source>
</evidence>
<dbReference type="EC" id="6.3.4.2" evidence="9"/>
<accession>L2GU39</accession>